<dbReference type="PANTHER" id="PTHR42928:SF3">
    <property type="entry name" value="UPF0065 PROTEIN YFLP"/>
    <property type="match status" value="1"/>
</dbReference>
<evidence type="ECO:0000256" key="1">
    <source>
        <dbReference type="ARBA" id="ARBA00006987"/>
    </source>
</evidence>
<reference evidence="3 4" key="1">
    <citation type="journal article" date="2021" name="Front. Microbiol.">
        <title>Aerobic Denitrification and Heterotrophic Sulfur Oxidation in the Genus Halomonas Revealed by Six Novel Species Characterizations and Genome-Based Analysis.</title>
        <authorList>
            <person name="Wang L."/>
            <person name="Shao Z."/>
        </authorList>
    </citation>
    <scope>NUCLEOTIDE SEQUENCE [LARGE SCALE GENOMIC DNA]</scope>
    <source>
        <strain evidence="3 4">MCCC 1A11058</strain>
    </source>
</reference>
<feature type="chain" id="PRO_5045723865" evidence="2">
    <location>
        <begin position="27"/>
        <end position="322"/>
    </location>
</feature>
<dbReference type="SUPFAM" id="SSF53850">
    <property type="entry name" value="Periplasmic binding protein-like II"/>
    <property type="match status" value="1"/>
</dbReference>
<dbReference type="EMBL" id="JABFTV010000007">
    <property type="protein sequence ID" value="MCE8025418.1"/>
    <property type="molecule type" value="Genomic_DNA"/>
</dbReference>
<dbReference type="InterPro" id="IPR005064">
    <property type="entry name" value="BUG"/>
</dbReference>
<evidence type="ECO:0000256" key="2">
    <source>
        <dbReference type="SAM" id="SignalP"/>
    </source>
</evidence>
<dbReference type="CDD" id="cd07012">
    <property type="entry name" value="PBP2_Bug_TTT"/>
    <property type="match status" value="1"/>
</dbReference>
<dbReference type="RefSeq" id="WP_141638538.1">
    <property type="nucleotide sequence ID" value="NZ_JABFTV010000007.1"/>
</dbReference>
<comment type="similarity">
    <text evidence="1">Belongs to the UPF0065 (bug) family.</text>
</comment>
<keyword evidence="4" id="KW-1185">Reference proteome</keyword>
<protein>
    <submittedName>
        <fullName evidence="3">Tripartite tricarboxylate transporter substrate binding protein</fullName>
    </submittedName>
</protein>
<proteinExistence type="inferred from homology"/>
<dbReference type="Pfam" id="PF03401">
    <property type="entry name" value="TctC"/>
    <property type="match status" value="1"/>
</dbReference>
<dbReference type="Proteomes" id="UP001320272">
    <property type="component" value="Unassembled WGS sequence"/>
</dbReference>
<evidence type="ECO:0000313" key="4">
    <source>
        <dbReference type="Proteomes" id="UP001320272"/>
    </source>
</evidence>
<accession>A0ABS9AV34</accession>
<comment type="caution">
    <text evidence="3">The sequence shown here is derived from an EMBL/GenBank/DDBJ whole genome shotgun (WGS) entry which is preliminary data.</text>
</comment>
<feature type="signal peptide" evidence="2">
    <location>
        <begin position="1"/>
        <end position="26"/>
    </location>
</feature>
<dbReference type="PANTHER" id="PTHR42928">
    <property type="entry name" value="TRICARBOXYLATE-BINDING PROTEIN"/>
    <property type="match status" value="1"/>
</dbReference>
<evidence type="ECO:0000313" key="3">
    <source>
        <dbReference type="EMBL" id="MCE8025418.1"/>
    </source>
</evidence>
<dbReference type="Gene3D" id="3.40.190.10">
    <property type="entry name" value="Periplasmic binding protein-like II"/>
    <property type="match status" value="1"/>
</dbReference>
<organism evidence="3 4">
    <name type="scientific">Billgrantia aerodenitrificans</name>
    <dbReference type="NCBI Taxonomy" id="2733483"/>
    <lineage>
        <taxon>Bacteria</taxon>
        <taxon>Pseudomonadati</taxon>
        <taxon>Pseudomonadota</taxon>
        <taxon>Gammaproteobacteria</taxon>
        <taxon>Oceanospirillales</taxon>
        <taxon>Halomonadaceae</taxon>
        <taxon>Billgrantia</taxon>
    </lineage>
</organism>
<dbReference type="Gene3D" id="3.40.190.150">
    <property type="entry name" value="Bordetella uptake gene, domain 1"/>
    <property type="match status" value="1"/>
</dbReference>
<sequence length="322" mass="35154">MTKTVMVGKTALCGVLCLALVGGAHAWEPQRNVEFVVPYSAGGGSDINARMLVEAIRETDMVNRNILINNRPGGSGAVGNSYTYSQRGNGHIITTFNGGQMMSMLVNDASVQLDDLTPLATLSLDTLFVGVRAEGDIENLDDLIERAEQDPGGITVGGAGRGGEDHLAFAMLDNNLGVDFQYVPFDGTGDVTSALLGGHIDAAIFKLGSRVDQSMVRFLATYSEERLDAPFDEVPTFDELGYEGLELMIFRGYAGPPDMPEEAVEFWENVFRAAAETDKWTQEYVENNGLIPTFMGAEESAEYYQREQERYRVLFQEAGMID</sequence>
<gene>
    <name evidence="3" type="ORF">HOP59_14905</name>
</gene>
<dbReference type="PIRSF" id="PIRSF017082">
    <property type="entry name" value="YflP"/>
    <property type="match status" value="1"/>
</dbReference>
<dbReference type="InterPro" id="IPR042100">
    <property type="entry name" value="Bug_dom1"/>
</dbReference>
<name>A0ABS9AV34_9GAMM</name>
<keyword evidence="2" id="KW-0732">Signal</keyword>